<dbReference type="InterPro" id="IPR010987">
    <property type="entry name" value="Glutathione-S-Trfase_C-like"/>
</dbReference>
<dbReference type="PROSITE" id="PS50405">
    <property type="entry name" value="GST_CTER"/>
    <property type="match status" value="1"/>
</dbReference>
<dbReference type="InterPro" id="IPR004046">
    <property type="entry name" value="GST_C"/>
</dbReference>
<dbReference type="InterPro" id="IPR004045">
    <property type="entry name" value="Glutathione_S-Trfase_N"/>
</dbReference>
<name>A0A0B7KJC7_BIOOC</name>
<proteinExistence type="inferred from homology"/>
<dbReference type="SFLD" id="SFLDG00358">
    <property type="entry name" value="Main_(cytGST)"/>
    <property type="match status" value="1"/>
</dbReference>
<sequence length="227" mass="25813">MSSSLKPLTLWGDGGINPTKVAVILFELNLPFNTEKVLLADIKKPEYTAINPNGRLPALRDPNTGITLWESGAIIEYLIERYDTEHKLSFERDTPEYYQTKQWLHFQMSGQGPYYGQASWFKMFEKEPIPAAIARYAGEVNRVSGVLNTFLEKQAKDAGSDGNGPWLVGQKVTYADLAFLPWQWLISVALTKEEYDIEKYPAMKSWLDRMEAREGVKAGQAIMKRLD</sequence>
<evidence type="ECO:0000313" key="4">
    <source>
        <dbReference type="EMBL" id="CEO54960.1"/>
    </source>
</evidence>
<dbReference type="PANTHER" id="PTHR44051:SF23">
    <property type="entry name" value="GLUTATHIONE S-TRANSFERASE-LIKE PROTEIN TPCF"/>
    <property type="match status" value="1"/>
</dbReference>
<dbReference type="SFLD" id="SFLDS00019">
    <property type="entry name" value="Glutathione_Transferase_(cytos"/>
    <property type="match status" value="1"/>
</dbReference>
<reference evidence="4" key="1">
    <citation type="submission" date="2015-01" db="EMBL/GenBank/DDBJ databases">
        <authorList>
            <person name="Durling Mikael"/>
        </authorList>
    </citation>
    <scope>NUCLEOTIDE SEQUENCE</scope>
</reference>
<organism evidence="4">
    <name type="scientific">Bionectria ochroleuca</name>
    <name type="common">Gliocladium roseum</name>
    <dbReference type="NCBI Taxonomy" id="29856"/>
    <lineage>
        <taxon>Eukaryota</taxon>
        <taxon>Fungi</taxon>
        <taxon>Dikarya</taxon>
        <taxon>Ascomycota</taxon>
        <taxon>Pezizomycotina</taxon>
        <taxon>Sordariomycetes</taxon>
        <taxon>Hypocreomycetidae</taxon>
        <taxon>Hypocreales</taxon>
        <taxon>Bionectriaceae</taxon>
        <taxon>Clonostachys</taxon>
    </lineage>
</organism>
<dbReference type="SFLD" id="SFLDG01151">
    <property type="entry name" value="Main.2:_Nu-like"/>
    <property type="match status" value="1"/>
</dbReference>
<dbReference type="EMBL" id="CDPU01000047">
    <property type="protein sequence ID" value="CEO54960.1"/>
    <property type="molecule type" value="Genomic_DNA"/>
</dbReference>
<evidence type="ECO:0000259" key="2">
    <source>
        <dbReference type="PROSITE" id="PS50404"/>
    </source>
</evidence>
<accession>A0A0B7KJC7</accession>
<dbReference type="SUPFAM" id="SSF52833">
    <property type="entry name" value="Thioredoxin-like"/>
    <property type="match status" value="1"/>
</dbReference>
<dbReference type="InterPro" id="IPR040079">
    <property type="entry name" value="Glutathione_S-Trfase"/>
</dbReference>
<protein>
    <recommendedName>
        <fullName evidence="5">Glutathione S-transferase</fullName>
    </recommendedName>
</protein>
<evidence type="ECO:0000259" key="3">
    <source>
        <dbReference type="PROSITE" id="PS50405"/>
    </source>
</evidence>
<feature type="domain" description="GST C-terminal" evidence="3">
    <location>
        <begin position="93"/>
        <end position="227"/>
    </location>
</feature>
<dbReference type="PROSITE" id="PS50404">
    <property type="entry name" value="GST_NTER"/>
    <property type="match status" value="1"/>
</dbReference>
<dbReference type="PANTHER" id="PTHR44051">
    <property type="entry name" value="GLUTATHIONE S-TRANSFERASE-RELATED"/>
    <property type="match status" value="1"/>
</dbReference>
<dbReference type="CDD" id="cd03048">
    <property type="entry name" value="GST_N_Ure2p_like"/>
    <property type="match status" value="1"/>
</dbReference>
<comment type="similarity">
    <text evidence="1">Belongs to the GST superfamily.</text>
</comment>
<dbReference type="InterPro" id="IPR036249">
    <property type="entry name" value="Thioredoxin-like_sf"/>
</dbReference>
<dbReference type="AlphaFoldDB" id="A0A0B7KJC7"/>
<evidence type="ECO:0008006" key="5">
    <source>
        <dbReference type="Google" id="ProtNLM"/>
    </source>
</evidence>
<gene>
    <name evidence="4" type="ORF">BN869_000011018_1</name>
</gene>
<dbReference type="InterPro" id="IPR036282">
    <property type="entry name" value="Glutathione-S-Trfase_C_sf"/>
</dbReference>
<dbReference type="Gene3D" id="1.20.1050.130">
    <property type="match status" value="1"/>
</dbReference>
<evidence type="ECO:0000256" key="1">
    <source>
        <dbReference type="ARBA" id="ARBA00007409"/>
    </source>
</evidence>
<dbReference type="SUPFAM" id="SSF47616">
    <property type="entry name" value="GST C-terminal domain-like"/>
    <property type="match status" value="1"/>
</dbReference>
<dbReference type="Pfam" id="PF13409">
    <property type="entry name" value="GST_N_2"/>
    <property type="match status" value="1"/>
</dbReference>
<dbReference type="Pfam" id="PF14497">
    <property type="entry name" value="GST_C_3"/>
    <property type="match status" value="1"/>
</dbReference>
<feature type="domain" description="GST N-terminal" evidence="2">
    <location>
        <begin position="5"/>
        <end position="86"/>
    </location>
</feature>